<name>A0A917CHN3_9GAMM</name>
<dbReference type="Proteomes" id="UP000605253">
    <property type="component" value="Unassembled WGS sequence"/>
</dbReference>
<dbReference type="InterPro" id="IPR010281">
    <property type="entry name" value="DUF885"/>
</dbReference>
<organism evidence="2 3">
    <name type="scientific">Marinicella pacifica</name>
    <dbReference type="NCBI Taxonomy" id="1171543"/>
    <lineage>
        <taxon>Bacteria</taxon>
        <taxon>Pseudomonadati</taxon>
        <taxon>Pseudomonadota</taxon>
        <taxon>Gammaproteobacteria</taxon>
        <taxon>Lysobacterales</taxon>
        <taxon>Marinicellaceae</taxon>
        <taxon>Marinicella</taxon>
    </lineage>
</organism>
<gene>
    <name evidence="2" type="ORF">GCM10011365_07900</name>
</gene>
<dbReference type="AlphaFoldDB" id="A0A917CHN3"/>
<evidence type="ECO:0000313" key="2">
    <source>
        <dbReference type="EMBL" id="GGF89108.1"/>
    </source>
</evidence>
<evidence type="ECO:0008006" key="4">
    <source>
        <dbReference type="Google" id="ProtNLM"/>
    </source>
</evidence>
<evidence type="ECO:0000313" key="3">
    <source>
        <dbReference type="Proteomes" id="UP000605253"/>
    </source>
</evidence>
<keyword evidence="1" id="KW-0812">Transmembrane</keyword>
<dbReference type="EMBL" id="BMEO01000002">
    <property type="protein sequence ID" value="GGF89108.1"/>
    <property type="molecule type" value="Genomic_DNA"/>
</dbReference>
<dbReference type="Pfam" id="PF05960">
    <property type="entry name" value="DUF885"/>
    <property type="match status" value="1"/>
</dbReference>
<sequence length="605" mass="69427">MKRVAKYFGIFLLTLLLLAGLFFIHVWYFKPYNINLFFGKTALKFVLESPETLSSLRILEPFGIDGHNAKLDDASIEAGDQMMADMQEAYDTLMSYEDEDLDPADKMSKDVLASLLGVVIENQRFRFHNYPVNQLFGVQSNFPSFMESTHQIEDKGDAEDYISRLKAVDLKFSQVLEGLKHREQLGILPPQFVITKVVEEMQNFVNTPPEDGILMVSLLDKMEQAKLDESVQQELAQEAKQVIETSVYPAYQTLIDYFVQLDKKVDKNLGVWNLPDGDDYYQSALKLFTTTNATPDEIHQYGLAEVDRIQAEILDILEQEGWDTSQGFSASIDNLANSEQFYYSDSKEGRMQILADYETILDDIQPELPAFFHDLPDADMEVQRIPEFKEKTSPGAYYQRPAFDGSRPGVFYANLYDIKATPRYGMMTLAYHEGIPGHHFQIAIQQEQDDLPFFRRLIPFTAFSEGWALYAERLAYEMGLYEGKPYSNIGRLQAELFRAVRLVVDTGIHAKRWSRERAINYMLKNTGMAESDVIAEIERYFVMPGQATAYKMGMRHILMLRDRAQQELGDDFDIRDFHRVILTNGAVPLTIMEQLVDAYIAEKKA</sequence>
<keyword evidence="3" id="KW-1185">Reference proteome</keyword>
<keyword evidence="1" id="KW-0472">Membrane</keyword>
<reference evidence="2" key="2">
    <citation type="submission" date="2020-09" db="EMBL/GenBank/DDBJ databases">
        <authorList>
            <person name="Sun Q."/>
            <person name="Zhou Y."/>
        </authorList>
    </citation>
    <scope>NUCLEOTIDE SEQUENCE</scope>
    <source>
        <strain evidence="2">CGMCC 1.12181</strain>
    </source>
</reference>
<evidence type="ECO:0000256" key="1">
    <source>
        <dbReference type="SAM" id="Phobius"/>
    </source>
</evidence>
<dbReference type="PANTHER" id="PTHR33361:SF2">
    <property type="entry name" value="DUF885 DOMAIN-CONTAINING PROTEIN"/>
    <property type="match status" value="1"/>
</dbReference>
<dbReference type="PANTHER" id="PTHR33361">
    <property type="entry name" value="GLR0591 PROTEIN"/>
    <property type="match status" value="1"/>
</dbReference>
<reference evidence="2" key="1">
    <citation type="journal article" date="2014" name="Int. J. Syst. Evol. Microbiol.">
        <title>Complete genome sequence of Corynebacterium casei LMG S-19264T (=DSM 44701T), isolated from a smear-ripened cheese.</title>
        <authorList>
            <consortium name="US DOE Joint Genome Institute (JGI-PGF)"/>
            <person name="Walter F."/>
            <person name="Albersmeier A."/>
            <person name="Kalinowski J."/>
            <person name="Ruckert C."/>
        </authorList>
    </citation>
    <scope>NUCLEOTIDE SEQUENCE</scope>
    <source>
        <strain evidence="2">CGMCC 1.12181</strain>
    </source>
</reference>
<comment type="caution">
    <text evidence="2">The sequence shown here is derived from an EMBL/GenBank/DDBJ whole genome shotgun (WGS) entry which is preliminary data.</text>
</comment>
<protein>
    <recommendedName>
        <fullName evidence="4">DUF885 domain-containing protein</fullName>
    </recommendedName>
</protein>
<dbReference type="RefSeq" id="WP_188364371.1">
    <property type="nucleotide sequence ID" value="NZ_BAABJF010000032.1"/>
</dbReference>
<keyword evidence="1" id="KW-1133">Transmembrane helix</keyword>
<accession>A0A917CHN3</accession>
<proteinExistence type="predicted"/>
<feature type="transmembrane region" description="Helical" evidence="1">
    <location>
        <begin position="7"/>
        <end position="28"/>
    </location>
</feature>